<dbReference type="Proteomes" id="UP000199611">
    <property type="component" value="Unassembled WGS sequence"/>
</dbReference>
<dbReference type="InterPro" id="IPR020845">
    <property type="entry name" value="AMP-binding_CS"/>
</dbReference>
<accession>A0A1I4W8T9</accession>
<dbReference type="EMBL" id="FOUU01000015">
    <property type="protein sequence ID" value="SFN10164.1"/>
    <property type="molecule type" value="Genomic_DNA"/>
</dbReference>
<dbReference type="FunFam" id="3.30.300.30:FF:000008">
    <property type="entry name" value="2,3-dihydroxybenzoate-AMP ligase"/>
    <property type="match status" value="1"/>
</dbReference>
<dbReference type="PANTHER" id="PTHR43767:SF1">
    <property type="entry name" value="NONRIBOSOMAL PEPTIDE SYNTHASE PES1 (EUROFUNG)-RELATED"/>
    <property type="match status" value="1"/>
</dbReference>
<sequence>MNLAVLLEKTAQRVPDHVALRFENRQLSYGELNRRVNKVAGAIKNLGIGPGDRCILMMQTCPEFVVAYYALAKIGAVIIPVNFLYKAHELRYIISDSQPRAFIGMYPYLDEPARVLADFPECAVRIALGVQSDADFISFESLDAPELLETYPASDEDTLAILYTSGTTGAPKGAMLTHKNLYSNAMTVADMRHTEPGDVVIGVLPLYHVFGQTSVMNASIYLGLTLHLFSHFDPGAVLELIEKEKSTLLFAVPTMINRLIAEAEARGLKRSSLRFCISGGASLPVELLKKFEKIFQTKIYEGYGLTECSPVCIENPFGGKTKPGSIGLPIPGFQIRIVDDSGRDVKTGEVGELLVKGPGVMKGYLNKPEETAKTIVDGWLHTGDMARQDEEGYVYIVDRKKDMIIRGGYNVYPREIEEILYRHPDVLEAAVYGVPDADLGEEVAADVVVRDGARVTEEELRKFVKDLVAPYKYPRHIRLVRELPKSHTGKVLKKELRERWVSR</sequence>
<evidence type="ECO:0000313" key="6">
    <source>
        <dbReference type="Proteomes" id="UP000199611"/>
    </source>
</evidence>
<comment type="similarity">
    <text evidence="1">Belongs to the ATP-dependent AMP-binding enzyme family.</text>
</comment>
<dbReference type="PROSITE" id="PS00455">
    <property type="entry name" value="AMP_BINDING"/>
    <property type="match status" value="1"/>
</dbReference>
<keyword evidence="2" id="KW-0436">Ligase</keyword>
<dbReference type="NCBIfam" id="NF004837">
    <property type="entry name" value="PRK06187.1"/>
    <property type="match status" value="1"/>
</dbReference>
<organism evidence="5 6">
    <name type="scientific">Thermodesulforhabdus norvegica</name>
    <dbReference type="NCBI Taxonomy" id="39841"/>
    <lineage>
        <taxon>Bacteria</taxon>
        <taxon>Pseudomonadati</taxon>
        <taxon>Thermodesulfobacteriota</taxon>
        <taxon>Syntrophobacteria</taxon>
        <taxon>Syntrophobacterales</taxon>
        <taxon>Thermodesulforhabdaceae</taxon>
        <taxon>Thermodesulforhabdus</taxon>
    </lineage>
</organism>
<dbReference type="AlphaFoldDB" id="A0A1I4W8T9"/>
<dbReference type="Gene3D" id="3.30.300.30">
    <property type="match status" value="1"/>
</dbReference>
<dbReference type="STRING" id="39841.SAMN05660836_02660"/>
<dbReference type="PANTHER" id="PTHR43767">
    <property type="entry name" value="LONG-CHAIN-FATTY-ACID--COA LIGASE"/>
    <property type="match status" value="1"/>
</dbReference>
<evidence type="ECO:0000313" key="5">
    <source>
        <dbReference type="EMBL" id="SFN10164.1"/>
    </source>
</evidence>
<dbReference type="RefSeq" id="WP_093396487.1">
    <property type="nucleotide sequence ID" value="NZ_FOUU01000015.1"/>
</dbReference>
<dbReference type="InterPro" id="IPR050237">
    <property type="entry name" value="ATP-dep_AMP-bd_enzyme"/>
</dbReference>
<dbReference type="InterPro" id="IPR042099">
    <property type="entry name" value="ANL_N_sf"/>
</dbReference>
<feature type="domain" description="AMP-binding enzyme C-terminal" evidence="4">
    <location>
        <begin position="415"/>
        <end position="490"/>
    </location>
</feature>
<feature type="domain" description="AMP-dependent synthetase/ligase" evidence="3">
    <location>
        <begin position="7"/>
        <end position="365"/>
    </location>
</feature>
<dbReference type="InterPro" id="IPR045851">
    <property type="entry name" value="AMP-bd_C_sf"/>
</dbReference>
<keyword evidence="6" id="KW-1185">Reference proteome</keyword>
<dbReference type="SUPFAM" id="SSF56801">
    <property type="entry name" value="Acetyl-CoA synthetase-like"/>
    <property type="match status" value="1"/>
</dbReference>
<dbReference type="Pfam" id="PF00501">
    <property type="entry name" value="AMP-binding"/>
    <property type="match status" value="1"/>
</dbReference>
<evidence type="ECO:0000256" key="2">
    <source>
        <dbReference type="ARBA" id="ARBA00022598"/>
    </source>
</evidence>
<dbReference type="CDD" id="cd05936">
    <property type="entry name" value="FC-FACS_FadD_like"/>
    <property type="match status" value="1"/>
</dbReference>
<evidence type="ECO:0000259" key="4">
    <source>
        <dbReference type="Pfam" id="PF13193"/>
    </source>
</evidence>
<protein>
    <submittedName>
        <fullName evidence="5">Long-chain acyl-CoA synthetase</fullName>
    </submittedName>
</protein>
<gene>
    <name evidence="5" type="ORF">SAMN05660836_02660</name>
</gene>
<dbReference type="InterPro" id="IPR000873">
    <property type="entry name" value="AMP-dep_synth/lig_dom"/>
</dbReference>
<dbReference type="OrthoDB" id="9765680at2"/>
<dbReference type="GO" id="GO:0016878">
    <property type="term" value="F:acid-thiol ligase activity"/>
    <property type="evidence" value="ECO:0007669"/>
    <property type="project" value="UniProtKB-ARBA"/>
</dbReference>
<proteinExistence type="inferred from homology"/>
<reference evidence="5 6" key="1">
    <citation type="submission" date="2016-10" db="EMBL/GenBank/DDBJ databases">
        <authorList>
            <person name="de Groot N.N."/>
        </authorList>
    </citation>
    <scope>NUCLEOTIDE SEQUENCE [LARGE SCALE GENOMIC DNA]</scope>
    <source>
        <strain evidence="5 6">DSM 9990</strain>
    </source>
</reference>
<name>A0A1I4W8T9_9BACT</name>
<evidence type="ECO:0000259" key="3">
    <source>
        <dbReference type="Pfam" id="PF00501"/>
    </source>
</evidence>
<dbReference type="Gene3D" id="3.40.50.12780">
    <property type="entry name" value="N-terminal domain of ligase-like"/>
    <property type="match status" value="1"/>
</dbReference>
<dbReference type="InterPro" id="IPR025110">
    <property type="entry name" value="AMP-bd_C"/>
</dbReference>
<dbReference type="Pfam" id="PF13193">
    <property type="entry name" value="AMP-binding_C"/>
    <property type="match status" value="1"/>
</dbReference>
<evidence type="ECO:0000256" key="1">
    <source>
        <dbReference type="ARBA" id="ARBA00006432"/>
    </source>
</evidence>